<dbReference type="PROSITE" id="PS50853">
    <property type="entry name" value="FN3"/>
    <property type="match status" value="1"/>
</dbReference>
<dbReference type="eggNOG" id="COG3405">
    <property type="taxonomic scope" value="Bacteria"/>
</dbReference>
<evidence type="ECO:0000256" key="1">
    <source>
        <dbReference type="ARBA" id="ARBA00022729"/>
    </source>
</evidence>
<keyword evidence="5" id="KW-1185">Reference proteome</keyword>
<dbReference type="Pfam" id="PF19081">
    <property type="entry name" value="Ig_7"/>
    <property type="match status" value="6"/>
</dbReference>
<dbReference type="OrthoDB" id="1447704at2"/>
<reference evidence="4 5" key="1">
    <citation type="submission" date="2013-09" db="EMBL/GenBank/DDBJ databases">
        <authorList>
            <person name="Zeng Z."/>
            <person name="Chen C."/>
        </authorList>
    </citation>
    <scope>NUCLEOTIDE SEQUENCE [LARGE SCALE GENOMIC DNA]</scope>
    <source>
        <strain evidence="4 5">WB 4.1-42</strain>
    </source>
</reference>
<comment type="caution">
    <text evidence="4">The sequence shown here is derived from an EMBL/GenBank/DDBJ whole genome shotgun (WGS) entry which is preliminary data.</text>
</comment>
<dbReference type="InterPro" id="IPR003961">
    <property type="entry name" value="FN3_dom"/>
</dbReference>
<feature type="signal peptide" evidence="2">
    <location>
        <begin position="1"/>
        <end position="19"/>
    </location>
</feature>
<accession>A0A0A2MJY4</accession>
<dbReference type="NCBIfam" id="TIGR04183">
    <property type="entry name" value="Por_Secre_tail"/>
    <property type="match status" value="1"/>
</dbReference>
<evidence type="ECO:0000259" key="3">
    <source>
        <dbReference type="PROSITE" id="PS50853"/>
    </source>
</evidence>
<dbReference type="Pfam" id="PF18962">
    <property type="entry name" value="Por_Secre_tail"/>
    <property type="match status" value="1"/>
</dbReference>
<dbReference type="EMBL" id="JRLY01000014">
    <property type="protein sequence ID" value="KGO91901.1"/>
    <property type="molecule type" value="Genomic_DNA"/>
</dbReference>
<dbReference type="Gene3D" id="2.60.40.10">
    <property type="entry name" value="Immunoglobulins"/>
    <property type="match status" value="1"/>
</dbReference>
<dbReference type="InterPro" id="IPR026444">
    <property type="entry name" value="Secre_tail"/>
</dbReference>
<dbReference type="SUPFAM" id="SSF49265">
    <property type="entry name" value="Fibronectin type III"/>
    <property type="match status" value="1"/>
</dbReference>
<dbReference type="InterPro" id="IPR013783">
    <property type="entry name" value="Ig-like_fold"/>
</dbReference>
<dbReference type="AlphaFoldDB" id="A0A0A2MJY4"/>
<dbReference type="Gene3D" id="2.60.120.200">
    <property type="match status" value="1"/>
</dbReference>
<dbReference type="eggNOG" id="COG3391">
    <property type="taxonomic scope" value="Bacteria"/>
</dbReference>
<organism evidence="4 5">
    <name type="scientific">Flavobacterium subsaxonicum WB 4.1-42 = DSM 21790</name>
    <dbReference type="NCBI Taxonomy" id="1121898"/>
    <lineage>
        <taxon>Bacteria</taxon>
        <taxon>Pseudomonadati</taxon>
        <taxon>Bacteroidota</taxon>
        <taxon>Flavobacteriia</taxon>
        <taxon>Flavobacteriales</taxon>
        <taxon>Flavobacteriaceae</taxon>
        <taxon>Flavobacterium</taxon>
    </lineage>
</organism>
<evidence type="ECO:0000313" key="5">
    <source>
        <dbReference type="Proteomes" id="UP000030111"/>
    </source>
</evidence>
<dbReference type="STRING" id="1121898.GCA_000422725_00011"/>
<dbReference type="RefSeq" id="WP_035754954.1">
    <property type="nucleotide sequence ID" value="NZ_JRLY01000014.1"/>
</dbReference>
<dbReference type="eggNOG" id="COG3291">
    <property type="taxonomic scope" value="Bacteria"/>
</dbReference>
<keyword evidence="1 2" id="KW-0732">Signal</keyword>
<sequence>MKKITFVIACMLAIMSARAQDCTAVVVPYSENFESATPPALPVCTTGQNVGTGNNWTTSVPGSNGFTTNTLTYLYSLEAANAWFYTKGLNLTGGTSYRLTYKYGNNGYAENLKVAFGSANNAAAMVTVLADQPGINNPDGPLTKTIDFTPATTGTYYIGFNVYSIGNQNSLFIDDITVNTSPACIEPTAVTLSNTLENATTISWTAASVAPASGYDYYISTSATAPTAGTTATGSVAAGVLTATAGSLTSSTDYYVWVRSNCGSSSYSEWTGPAVFTTQCDYGEILTTTAATICGQGLSMLSATANDGAVIKWYNAATGGNQIGQGPTAAAYVTQTTTVYVSASNGDCESPRQAVLVTVTPATPIVATAANPNICTGGTTTLSVTSTNTDYTYAWFPGNIAGATLSVTPAVTTTYTVFATDAAANCSIASSVTVTVNPIPSAINITPATAAVCAQQAQALSVVGGTLGGEATIGTATTLTGDYEIPTAFLNRYPNYWSQTIYTAAELTAAGLTAGNIISMAYNIATPGSSNSNTAFTVKIGTTASGSFADNTYMATTGFTTVFGPATYSHSDSGWQVITFSTPYAWDGVSNIIVDVKYNGVDQSTNSQTYYTETAQNMVISEYGYSAGTLNGSVSLKRPNVKFVSYLPTTVTWTPAEHLYTNAAATTPYVAGTAATTVYFRSATVGTETITATATSSVGCTSTGTVSIAVSTTDAPTATATQSLCGSGTVANLSATGTNIQWYAAATGGTALTADTALTATTYYASQTVNGCESPRVPVTIQLNVTDAPTGTATQSVCGSGTVANLTATGTAIQWYAAATGGTALTADTALAATTYYASQTINGCESAVRFAVTVQLNVTDAPTGTATQSFCISGTVANLTATGTAIQWYAAATGGTALTADTALTATTYYASQTVNGCESAVRFAVTVQLNVTDAPTGTATQSFCISGTVANLTATGTAIQWYAAATGGTALTADTALTATTYYASQTINGCESAVRFAVTVQLNVTDAPTATATQSFCSSGTVANLTATGTAIQWYAAATGGTALTADTAITATTYYASQTVNGCESAVRTAVTVTLNNVAAPTGAANQTISVAGGDTATLEDIVVTATGTVTWYATEAAALAGEGALPAGTVVTAGTTYYATQTINGCTSTAVLAVTIQAILGNTDFDAHAFVYYPNPVSNVLTIEYSANITSVSVSNLLGQQILSAKPNATNATIDMANLAQGTYMVTVNAGAATKVIKVVKN</sequence>
<proteinExistence type="predicted"/>
<dbReference type="eggNOG" id="COG1404">
    <property type="taxonomic scope" value="Bacteria"/>
</dbReference>
<name>A0A0A2MJY4_9FLAO</name>
<dbReference type="InterPro" id="IPR036116">
    <property type="entry name" value="FN3_sf"/>
</dbReference>
<dbReference type="InterPro" id="IPR044023">
    <property type="entry name" value="Ig_7"/>
</dbReference>
<feature type="chain" id="PRO_5002003493" description="Fibronectin type-III domain-containing protein" evidence="2">
    <location>
        <begin position="20"/>
        <end position="1247"/>
    </location>
</feature>
<evidence type="ECO:0000256" key="2">
    <source>
        <dbReference type="SAM" id="SignalP"/>
    </source>
</evidence>
<gene>
    <name evidence="4" type="ORF">Q766_15790</name>
</gene>
<evidence type="ECO:0000313" key="4">
    <source>
        <dbReference type="EMBL" id="KGO91901.1"/>
    </source>
</evidence>
<feature type="domain" description="Fibronectin type-III" evidence="3">
    <location>
        <begin position="186"/>
        <end position="281"/>
    </location>
</feature>
<protein>
    <recommendedName>
        <fullName evidence="3">Fibronectin type-III domain-containing protein</fullName>
    </recommendedName>
</protein>
<dbReference type="Proteomes" id="UP000030111">
    <property type="component" value="Unassembled WGS sequence"/>
</dbReference>